<gene>
    <name evidence="1" type="ORF">Tci_884183</name>
</gene>
<dbReference type="EMBL" id="BKCJ011264158">
    <property type="protein sequence ID" value="GFD12214.1"/>
    <property type="molecule type" value="Genomic_DNA"/>
</dbReference>
<feature type="non-terminal residue" evidence="1">
    <location>
        <position position="1"/>
    </location>
</feature>
<sequence length="111" mass="11603">YGSPVILISSDSSEESVGSLILRVILFASIISVSSDSSEESVGSHDPRVIFCTNPVVILVIPGVPSEVPSVPADPLVAPRDSLSPAPELPLVLRFLCSDESEADSESEPAE</sequence>
<dbReference type="AlphaFoldDB" id="A0A699TX51"/>
<comment type="caution">
    <text evidence="1">The sequence shown here is derived from an EMBL/GenBank/DDBJ whole genome shotgun (WGS) entry which is preliminary data.</text>
</comment>
<protein>
    <submittedName>
        <fullName evidence="1">Uncharacterized protein</fullName>
    </submittedName>
</protein>
<reference evidence="1" key="1">
    <citation type="journal article" date="2019" name="Sci. Rep.">
        <title>Draft genome of Tanacetum cinerariifolium, the natural source of mosquito coil.</title>
        <authorList>
            <person name="Yamashiro T."/>
            <person name="Shiraishi A."/>
            <person name="Satake H."/>
            <person name="Nakayama K."/>
        </authorList>
    </citation>
    <scope>NUCLEOTIDE SEQUENCE</scope>
</reference>
<evidence type="ECO:0000313" key="1">
    <source>
        <dbReference type="EMBL" id="GFD12214.1"/>
    </source>
</evidence>
<accession>A0A699TX51</accession>
<organism evidence="1">
    <name type="scientific">Tanacetum cinerariifolium</name>
    <name type="common">Dalmatian daisy</name>
    <name type="synonym">Chrysanthemum cinerariifolium</name>
    <dbReference type="NCBI Taxonomy" id="118510"/>
    <lineage>
        <taxon>Eukaryota</taxon>
        <taxon>Viridiplantae</taxon>
        <taxon>Streptophyta</taxon>
        <taxon>Embryophyta</taxon>
        <taxon>Tracheophyta</taxon>
        <taxon>Spermatophyta</taxon>
        <taxon>Magnoliopsida</taxon>
        <taxon>eudicotyledons</taxon>
        <taxon>Gunneridae</taxon>
        <taxon>Pentapetalae</taxon>
        <taxon>asterids</taxon>
        <taxon>campanulids</taxon>
        <taxon>Asterales</taxon>
        <taxon>Asteraceae</taxon>
        <taxon>Asteroideae</taxon>
        <taxon>Anthemideae</taxon>
        <taxon>Anthemidinae</taxon>
        <taxon>Tanacetum</taxon>
    </lineage>
</organism>
<name>A0A699TX51_TANCI</name>
<proteinExistence type="predicted"/>